<comment type="caution">
    <text evidence="5">The sequence shown here is derived from an EMBL/GenBank/DDBJ whole genome shotgun (WGS) entry which is preliminary data.</text>
</comment>
<evidence type="ECO:0000313" key="5">
    <source>
        <dbReference type="EMBL" id="MBE8721093.1"/>
    </source>
</evidence>
<dbReference type="InterPro" id="IPR036388">
    <property type="entry name" value="WH-like_DNA-bd_sf"/>
</dbReference>
<dbReference type="InterPro" id="IPR000524">
    <property type="entry name" value="Tscrpt_reg_HTH_GntR"/>
</dbReference>
<dbReference type="InterPro" id="IPR036390">
    <property type="entry name" value="WH_DNA-bd_sf"/>
</dbReference>
<reference evidence="5 6" key="1">
    <citation type="submission" date="2018-02" db="EMBL/GenBank/DDBJ databases">
        <title>Sphingobacterium KA21.</title>
        <authorList>
            <person name="Vasarhelyi B.M."/>
            <person name="Deshmukh S."/>
            <person name="Balint B."/>
            <person name="Kukolya J."/>
        </authorList>
    </citation>
    <scope>NUCLEOTIDE SEQUENCE [LARGE SCALE GENOMIC DNA]</scope>
    <source>
        <strain evidence="5 6">Ka21</strain>
    </source>
</reference>
<organism evidence="5 6">
    <name type="scientific">Sphingobacterium pedocola</name>
    <dbReference type="NCBI Taxonomy" id="2082722"/>
    <lineage>
        <taxon>Bacteria</taxon>
        <taxon>Pseudomonadati</taxon>
        <taxon>Bacteroidota</taxon>
        <taxon>Sphingobacteriia</taxon>
        <taxon>Sphingobacteriales</taxon>
        <taxon>Sphingobacteriaceae</taxon>
        <taxon>Sphingobacterium</taxon>
    </lineage>
</organism>
<accession>A0ABR9T6X3</accession>
<dbReference type="Gene3D" id="1.10.10.10">
    <property type="entry name" value="Winged helix-like DNA-binding domain superfamily/Winged helix DNA-binding domain"/>
    <property type="match status" value="1"/>
</dbReference>
<dbReference type="CDD" id="cd07377">
    <property type="entry name" value="WHTH_GntR"/>
    <property type="match status" value="1"/>
</dbReference>
<dbReference type="RefSeq" id="WP_196938325.1">
    <property type="nucleotide sequence ID" value="NZ_MU158689.1"/>
</dbReference>
<feature type="domain" description="HTH gntR-type" evidence="4">
    <location>
        <begin position="7"/>
        <end position="75"/>
    </location>
</feature>
<sequence length="125" mass="14587">MDFNNNKAIYLQIAEHVCEHILLGSWKPDEKIPSVRDLAVSVEVNPNTVARTYELLQQKGIINNKRGVGFFLDTDAVRQVLAYRKTIFVEEELPQVFKNIYLLDIGINEIVDRYQTFIERNFKKD</sequence>
<protein>
    <submittedName>
        <fullName evidence="5">GntR family transcriptional regulator</fullName>
    </submittedName>
</protein>
<dbReference type="PANTHER" id="PTHR38445">
    <property type="entry name" value="HTH-TYPE TRANSCRIPTIONAL REPRESSOR YTRA"/>
    <property type="match status" value="1"/>
</dbReference>
<evidence type="ECO:0000313" key="6">
    <source>
        <dbReference type="Proteomes" id="UP000618319"/>
    </source>
</evidence>
<dbReference type="PROSITE" id="PS50949">
    <property type="entry name" value="HTH_GNTR"/>
    <property type="match status" value="1"/>
</dbReference>
<dbReference type="SUPFAM" id="SSF46785">
    <property type="entry name" value="Winged helix' DNA-binding domain"/>
    <property type="match status" value="1"/>
</dbReference>
<dbReference type="Gene3D" id="1.10.287.100">
    <property type="match status" value="1"/>
</dbReference>
<dbReference type="PANTHER" id="PTHR38445:SF10">
    <property type="entry name" value="GNTR-FAMILY TRANSCRIPTIONAL REGULATOR"/>
    <property type="match status" value="1"/>
</dbReference>
<dbReference type="Proteomes" id="UP000618319">
    <property type="component" value="Unassembled WGS sequence"/>
</dbReference>
<name>A0ABR9T6X3_9SPHI</name>
<evidence type="ECO:0000256" key="3">
    <source>
        <dbReference type="ARBA" id="ARBA00023163"/>
    </source>
</evidence>
<keyword evidence="6" id="KW-1185">Reference proteome</keyword>
<dbReference type="SMART" id="SM00345">
    <property type="entry name" value="HTH_GNTR"/>
    <property type="match status" value="1"/>
</dbReference>
<keyword evidence="3" id="KW-0804">Transcription</keyword>
<proteinExistence type="predicted"/>
<dbReference type="Pfam" id="PF00392">
    <property type="entry name" value="GntR"/>
    <property type="match status" value="1"/>
</dbReference>
<keyword evidence="1" id="KW-0805">Transcription regulation</keyword>
<dbReference type="EMBL" id="PSKQ01000019">
    <property type="protein sequence ID" value="MBE8721093.1"/>
    <property type="molecule type" value="Genomic_DNA"/>
</dbReference>
<keyword evidence="2" id="KW-0238">DNA-binding</keyword>
<evidence type="ECO:0000256" key="1">
    <source>
        <dbReference type="ARBA" id="ARBA00023015"/>
    </source>
</evidence>
<evidence type="ECO:0000256" key="2">
    <source>
        <dbReference type="ARBA" id="ARBA00023125"/>
    </source>
</evidence>
<evidence type="ECO:0000259" key="4">
    <source>
        <dbReference type="PROSITE" id="PS50949"/>
    </source>
</evidence>
<gene>
    <name evidence="5" type="ORF">C4F40_10195</name>
</gene>